<evidence type="ECO:0000259" key="2">
    <source>
        <dbReference type="Pfam" id="PF07593"/>
    </source>
</evidence>
<reference evidence="3 4" key="1">
    <citation type="submission" date="2019-11" db="EMBL/GenBank/DDBJ databases">
        <title>Pedobacter sp. HMF7647 Genome sequencing and assembly.</title>
        <authorList>
            <person name="Kang H."/>
            <person name="Kim H."/>
            <person name="Joh K."/>
        </authorList>
    </citation>
    <scope>NUCLEOTIDE SEQUENCE [LARGE SCALE GENOMIC DNA]</scope>
    <source>
        <strain evidence="3 4">HMF7647</strain>
    </source>
</reference>
<dbReference type="Proteomes" id="UP000466586">
    <property type="component" value="Unassembled WGS sequence"/>
</dbReference>
<accession>A0A7K1Y8H8</accession>
<dbReference type="Gene3D" id="2.130.10.130">
    <property type="entry name" value="Integrin alpha, N-terminal"/>
    <property type="match status" value="3"/>
</dbReference>
<dbReference type="PANTHER" id="PTHR16026:SF0">
    <property type="entry name" value="CARTILAGE ACIDIC PROTEIN 1"/>
    <property type="match status" value="1"/>
</dbReference>
<dbReference type="AlphaFoldDB" id="A0A7K1Y8H8"/>
<organism evidence="3 4">
    <name type="scientific">Hufsiella arboris</name>
    <dbReference type="NCBI Taxonomy" id="2695275"/>
    <lineage>
        <taxon>Bacteria</taxon>
        <taxon>Pseudomonadati</taxon>
        <taxon>Bacteroidota</taxon>
        <taxon>Sphingobacteriia</taxon>
        <taxon>Sphingobacteriales</taxon>
        <taxon>Sphingobacteriaceae</taxon>
        <taxon>Hufsiella</taxon>
    </lineage>
</organism>
<keyword evidence="4" id="KW-1185">Reference proteome</keyword>
<dbReference type="PROSITE" id="PS51257">
    <property type="entry name" value="PROKAR_LIPOPROTEIN"/>
    <property type="match status" value="1"/>
</dbReference>
<dbReference type="RefSeq" id="WP_160844063.1">
    <property type="nucleotide sequence ID" value="NZ_WVHT01000003.1"/>
</dbReference>
<gene>
    <name evidence="3" type="ORF">GS399_07810</name>
</gene>
<protein>
    <submittedName>
        <fullName evidence="3">RNA-binding protein</fullName>
    </submittedName>
</protein>
<evidence type="ECO:0000313" key="4">
    <source>
        <dbReference type="Proteomes" id="UP000466586"/>
    </source>
</evidence>
<dbReference type="Pfam" id="PF13517">
    <property type="entry name" value="FG-GAP_3"/>
    <property type="match status" value="5"/>
</dbReference>
<evidence type="ECO:0000313" key="3">
    <source>
        <dbReference type="EMBL" id="MXV50877.1"/>
    </source>
</evidence>
<dbReference type="PANTHER" id="PTHR16026">
    <property type="entry name" value="CARTILAGE ACIDIC PROTEIN 1"/>
    <property type="match status" value="1"/>
</dbReference>
<dbReference type="InterPro" id="IPR013517">
    <property type="entry name" value="FG-GAP"/>
</dbReference>
<sequence length="1197" mass="133644">MKAKLSRPIIYVTLLTSIAFSCTKKKPLFELIPSAKSGITFNNKITETDSINAADMINVYNGGGVGVGDFNNDGLQDIYFTGNLVSNKLYLNKGDFKFQDITKEANASGNGRWCRGVSVVDINNDGLLDIYVCASIDPDPQKRQNLLYINLGADKDKIPHFKEMAADYGLNDTTHSTMAAFFDYDNDGDLDTYIAVNENIRTDNPNVFRPIHKDGSYPSTGRLYRNDYNSKLGHAVYTNVSKQAGITTEGFAHGVTISDLNRDGWPDIYVTNDFLSNDLLYINNHDGTFTDQSKDYFKHTAATAMGQDIEDINNDGLQDVITLDMNPEDNYRKKMMLNSNSYQIYQNFDFYGYQYQYVRNTLQLNQGPTLGENDSIKHPVFSDIGFMAGIAETDWSWTPLVIDFDNDGNRDIIVTNGYPKDVTDHDFMVFRQQAFSIASKKELLEQIPQVKIHNYAYKNNGNLTFSDVSSDWGMTTPSYSNGATYADLDNDGDLDIIINNINDESMLYKNTARDSEEAGNYLNIQLTGDKNNINGLGSWIDIYYDKTKHQTYESTPFRGYLSSVQNQVHFGLGNVSIIDSVVISWPNQKKQVLKNIKPNQVLKANISEASVISEHIPTMFADASIFKEVTHALNINYVHKEHDFADFNVQKLLPHKLSEFSPALASGDINGDGLDDIVCGGSSDYPAQIFLQQSDGKFMQKNLNEAANATPQQYKDGGLLLFDADGDHDLDLYIAGSGYEQSPGSPSYQDRLYLNDGQGNFQPAIGALPQNLTSKLCVRAIDYDRDGDLDLFVSGRVDPWNYPKPVSSFIFRNDSKNGNVKFTDVTSKIAGDLNKIGMICDALFTDFDNDGWQDLVVIGEWMPVTFLKNEHGTFKNVTAHTGTETNLGWWNTIASGDFDNDGDIDYIVGNQGLNSFFKASNKYPVYITAKDFDNNGSYDAFPSLFLPVSQDDQTRKEFPAQGRDDIVKQMISMRIRFQNYKSLAAATFDELFTPEQRKDALRLEATQMQSGYFQNDGDGHFTFKPLPMEAQISMLCGMVVDDFDGDGNLDVVINGNDFGTSVNDGRYDAFNGLFLKGNGHGEFKPLSILKSGIYLPGNGKATIKVAGRNGSYLLAATQNKGAMKVFELKRKTKTLRLNPDDVRYTVSYSNGKKNTQEAYYGTSFLSQSSRFIKFDAGMRSINITNNKGVKRTISLTN</sequence>
<comment type="caution">
    <text evidence="3">The sequence shown here is derived from an EMBL/GenBank/DDBJ whole genome shotgun (WGS) entry which is preliminary data.</text>
</comment>
<proteinExistence type="predicted"/>
<dbReference type="Pfam" id="PF07593">
    <property type="entry name" value="UnbV_ASPIC"/>
    <property type="match status" value="1"/>
</dbReference>
<name>A0A7K1Y8H8_9SPHI</name>
<keyword evidence="1" id="KW-0732">Signal</keyword>
<dbReference type="InterPro" id="IPR027039">
    <property type="entry name" value="Crtac1"/>
</dbReference>
<dbReference type="InterPro" id="IPR011519">
    <property type="entry name" value="UnbV_ASPIC"/>
</dbReference>
<evidence type="ECO:0000256" key="1">
    <source>
        <dbReference type="ARBA" id="ARBA00022729"/>
    </source>
</evidence>
<feature type="domain" description="ASPIC/UnbV" evidence="2">
    <location>
        <begin position="535"/>
        <end position="602"/>
    </location>
</feature>
<dbReference type="EMBL" id="WVHT01000003">
    <property type="protein sequence ID" value="MXV50877.1"/>
    <property type="molecule type" value="Genomic_DNA"/>
</dbReference>
<dbReference type="SUPFAM" id="SSF69318">
    <property type="entry name" value="Integrin alpha N-terminal domain"/>
    <property type="match status" value="3"/>
</dbReference>
<dbReference type="InterPro" id="IPR028994">
    <property type="entry name" value="Integrin_alpha_N"/>
</dbReference>